<evidence type="ECO:0000313" key="1">
    <source>
        <dbReference type="EMBL" id="SIS69692.1"/>
    </source>
</evidence>
<dbReference type="EMBL" id="FTOM01000002">
    <property type="protein sequence ID" value="SIS69692.1"/>
    <property type="molecule type" value="Genomic_DNA"/>
</dbReference>
<name>A0A1N7L742_9RHOB</name>
<dbReference type="Proteomes" id="UP000186098">
    <property type="component" value="Unassembled WGS sequence"/>
</dbReference>
<protein>
    <submittedName>
        <fullName evidence="1">Uncharacterized protein</fullName>
    </submittedName>
</protein>
<evidence type="ECO:0000313" key="2">
    <source>
        <dbReference type="Proteomes" id="UP000186098"/>
    </source>
</evidence>
<organism evidence="1 2">
    <name type="scientific">Phaeovulum vinaykumarii</name>
    <dbReference type="NCBI Taxonomy" id="407234"/>
    <lineage>
        <taxon>Bacteria</taxon>
        <taxon>Pseudomonadati</taxon>
        <taxon>Pseudomonadota</taxon>
        <taxon>Alphaproteobacteria</taxon>
        <taxon>Rhodobacterales</taxon>
        <taxon>Paracoccaceae</taxon>
        <taxon>Phaeovulum</taxon>
    </lineage>
</organism>
<accession>A0A1N7L742</accession>
<reference evidence="2" key="1">
    <citation type="submission" date="2017-01" db="EMBL/GenBank/DDBJ databases">
        <authorList>
            <person name="Varghese N."/>
            <person name="Submissions S."/>
        </authorList>
    </citation>
    <scope>NUCLEOTIDE SEQUENCE [LARGE SCALE GENOMIC DNA]</scope>
    <source>
        <strain evidence="2">DSM 18714</strain>
    </source>
</reference>
<dbReference type="OrthoDB" id="7774376at2"/>
<sequence length="208" mass="22069">MKLNDCGVPGARRDRAISGAGKGSRLVMAVSVAAALELGGLGGDAQAQAGDYASPYAVDAVGTNLVFGRASPPGGNRVATNAASARRVVISNDRGGVIANRVKQINDLAASGVPVEVKGQVCLSTCTMFVGLPNACIHRYTTFGFHGPSSYGRPLPPESFEYWSQVIASYYPAPLRDWYLREARYEINDLYRIRGAELIRMGVPECGS</sequence>
<proteinExistence type="predicted"/>
<gene>
    <name evidence="1" type="ORF">SAMN05421795_102644</name>
</gene>
<dbReference type="RefSeq" id="WP_143524421.1">
    <property type="nucleotide sequence ID" value="NZ_FTOM01000002.1"/>
</dbReference>
<dbReference type="AlphaFoldDB" id="A0A1N7L742"/>
<dbReference type="STRING" id="407234.SAMN05421795_102644"/>
<keyword evidence="2" id="KW-1185">Reference proteome</keyword>